<evidence type="ECO:0000256" key="1">
    <source>
        <dbReference type="ARBA" id="ARBA00001968"/>
    </source>
</evidence>
<dbReference type="InterPro" id="IPR027805">
    <property type="entry name" value="Transposase_HTH_dom"/>
</dbReference>
<dbReference type="PANTHER" id="PTHR23080">
    <property type="entry name" value="THAP DOMAIN PROTEIN"/>
    <property type="match status" value="1"/>
</dbReference>
<dbReference type="Proteomes" id="UP000694845">
    <property type="component" value="Unplaced"/>
</dbReference>
<dbReference type="GO" id="GO:0046872">
    <property type="term" value="F:metal ion binding"/>
    <property type="evidence" value="ECO:0007669"/>
    <property type="project" value="UniProtKB-KW"/>
</dbReference>
<feature type="domain" description="DDE Tnp4" evidence="3">
    <location>
        <begin position="144"/>
        <end position="306"/>
    </location>
</feature>
<name>A0A8B8A2S2_ACAPL</name>
<dbReference type="AlphaFoldDB" id="A0A8B8A2S2"/>
<evidence type="ECO:0000256" key="2">
    <source>
        <dbReference type="ARBA" id="ARBA00022723"/>
    </source>
</evidence>
<evidence type="ECO:0000313" key="5">
    <source>
        <dbReference type="Proteomes" id="UP000694845"/>
    </source>
</evidence>
<dbReference type="RefSeq" id="XP_022111667.1">
    <property type="nucleotide sequence ID" value="XM_022255975.1"/>
</dbReference>
<dbReference type="OMA" id="TISETMP"/>
<comment type="cofactor">
    <cofactor evidence="1">
        <name>a divalent metal cation</name>
        <dbReference type="ChEBI" id="CHEBI:60240"/>
    </cofactor>
</comment>
<keyword evidence="2" id="KW-0479">Metal-binding</keyword>
<evidence type="ECO:0000313" key="6">
    <source>
        <dbReference type="RefSeq" id="XP_022111667.1"/>
    </source>
</evidence>
<dbReference type="Pfam" id="PF13613">
    <property type="entry name" value="HTH_Tnp_4"/>
    <property type="match status" value="1"/>
</dbReference>
<accession>A0A8B8A2S2</accession>
<gene>
    <name evidence="6" type="primary">LOC110990892</name>
</gene>
<proteinExistence type="predicted"/>
<organism evidence="5 6">
    <name type="scientific">Acanthaster planci</name>
    <name type="common">Crown-of-thorns starfish</name>
    <dbReference type="NCBI Taxonomy" id="133434"/>
    <lineage>
        <taxon>Eukaryota</taxon>
        <taxon>Metazoa</taxon>
        <taxon>Echinodermata</taxon>
        <taxon>Eleutherozoa</taxon>
        <taxon>Asterozoa</taxon>
        <taxon>Asteroidea</taxon>
        <taxon>Valvatacea</taxon>
        <taxon>Valvatida</taxon>
        <taxon>Acanthasteridae</taxon>
        <taxon>Acanthaster</taxon>
    </lineage>
</organism>
<keyword evidence="5" id="KW-1185">Reference proteome</keyword>
<dbReference type="OrthoDB" id="10020990at2759"/>
<feature type="domain" description="Transposase Helix-turn-helix" evidence="4">
    <location>
        <begin position="64"/>
        <end position="114"/>
    </location>
</feature>
<reference evidence="6" key="1">
    <citation type="submission" date="2025-08" db="UniProtKB">
        <authorList>
            <consortium name="RefSeq"/>
        </authorList>
    </citation>
    <scope>IDENTIFICATION</scope>
</reference>
<protein>
    <submittedName>
        <fullName evidence="6">Uncharacterized protein LOC110990892</fullName>
    </submittedName>
</protein>
<dbReference type="Pfam" id="PF13359">
    <property type="entry name" value="DDE_Tnp_4"/>
    <property type="match status" value="1"/>
</dbReference>
<dbReference type="KEGG" id="aplc:110990892"/>
<dbReference type="GeneID" id="110990892"/>
<evidence type="ECO:0000259" key="3">
    <source>
        <dbReference type="Pfam" id="PF13359"/>
    </source>
</evidence>
<sequence length="316" mass="35925">MSDICHSDELVKVYTGLPNYALFQWLFEEVKHHASNMQYYKGKVSQTDKKYQKNNLEKPGPKRSLALENEFLMTLMKLRLNLREEDLAFRFGVSQSTVSQVISTWVPFLDKELQPLIYWPSEEEILKYYPQCFHKYKGTVRCIIDCTEIQIDRPSLAASNAQVYSQYKSRPTLKCLVGITPAGTISFISKPTGGNTSDKKLVKMTNIIEKLEPNDILMADRGFNIQELLLHKSVKLIIPPFMRTTSSSSQFTESEDTRTKTVANARIHVERAIGRLKEFAILKGPIPLTMVDLMESVLVVCSAIVNLQPVLVPLSS</sequence>
<dbReference type="PANTHER" id="PTHR23080:SF63">
    <property type="entry name" value="TICK TRANSPOSON"/>
    <property type="match status" value="1"/>
</dbReference>
<dbReference type="InterPro" id="IPR027806">
    <property type="entry name" value="HARBI1_dom"/>
</dbReference>
<evidence type="ECO:0000259" key="4">
    <source>
        <dbReference type="Pfam" id="PF13613"/>
    </source>
</evidence>